<dbReference type="AlphaFoldDB" id="A0A1M5M052"/>
<protein>
    <submittedName>
        <fullName evidence="1">Uncharacterized protein</fullName>
    </submittedName>
</protein>
<accession>A0A1M5M052</accession>
<evidence type="ECO:0000313" key="2">
    <source>
        <dbReference type="Proteomes" id="UP000186132"/>
    </source>
</evidence>
<organism evidence="1 2">
    <name type="scientific">Jatrophihabitans endophyticus</name>
    <dbReference type="NCBI Taxonomy" id="1206085"/>
    <lineage>
        <taxon>Bacteria</taxon>
        <taxon>Bacillati</taxon>
        <taxon>Actinomycetota</taxon>
        <taxon>Actinomycetes</taxon>
        <taxon>Jatrophihabitantales</taxon>
        <taxon>Jatrophihabitantaceae</taxon>
        <taxon>Jatrophihabitans</taxon>
    </lineage>
</organism>
<sequence>MLAGIRDAGVLPETAARALLAAAYDRLRATVRTPLPPVLARWADELGAPDGDTPLVGTGRHADRYEALLWSGARHPADPFVVTALLTAAPGTDAVTAGRALAAGEAVATAVAATVPAGPARPDPAVLGCAVVAAWVGGAPRPGPGDDRFAGLLDVAASLMLLDTGVPGRPAPRVAALRAGHPAAAGWLATRCVRAGVTGMPDAVRRTVAVVTGAPPRDPRPVADVDELVAGIA</sequence>
<proteinExistence type="predicted"/>
<evidence type="ECO:0000313" key="1">
    <source>
        <dbReference type="EMBL" id="SHG70309.1"/>
    </source>
</evidence>
<keyword evidence="2" id="KW-1185">Reference proteome</keyword>
<dbReference type="Proteomes" id="UP000186132">
    <property type="component" value="Unassembled WGS sequence"/>
</dbReference>
<dbReference type="EMBL" id="FQVU01000003">
    <property type="protein sequence ID" value="SHG70309.1"/>
    <property type="molecule type" value="Genomic_DNA"/>
</dbReference>
<gene>
    <name evidence="1" type="ORF">SAMN05443575_2586</name>
</gene>
<reference evidence="2" key="1">
    <citation type="submission" date="2016-11" db="EMBL/GenBank/DDBJ databases">
        <authorList>
            <person name="Varghese N."/>
            <person name="Submissions S."/>
        </authorList>
    </citation>
    <scope>NUCLEOTIDE SEQUENCE [LARGE SCALE GENOMIC DNA]</scope>
    <source>
        <strain evidence="2">DSM 45627</strain>
    </source>
</reference>
<name>A0A1M5M052_9ACTN</name>
<dbReference type="STRING" id="1206085.SAMN05443575_2586"/>